<evidence type="ECO:0000256" key="4">
    <source>
        <dbReference type="ARBA" id="ARBA00023157"/>
    </source>
</evidence>
<protein>
    <submittedName>
        <fullName evidence="13">Extracellular serine/threonine protein CG31145</fullName>
    </submittedName>
</protein>
<organism evidence="12 13">
    <name type="scientific">Galendromus occidentalis</name>
    <name type="common">western predatory mite</name>
    <dbReference type="NCBI Taxonomy" id="34638"/>
    <lineage>
        <taxon>Eukaryota</taxon>
        <taxon>Metazoa</taxon>
        <taxon>Ecdysozoa</taxon>
        <taxon>Arthropoda</taxon>
        <taxon>Chelicerata</taxon>
        <taxon>Arachnida</taxon>
        <taxon>Acari</taxon>
        <taxon>Parasitiformes</taxon>
        <taxon>Mesostigmata</taxon>
        <taxon>Gamasina</taxon>
        <taxon>Phytoseioidea</taxon>
        <taxon>Phytoseiidae</taxon>
        <taxon>Typhlodrominae</taxon>
        <taxon>Galendromus</taxon>
    </lineage>
</organism>
<name>A0AAJ7PA02_9ACAR</name>
<dbReference type="Pfam" id="PF06702">
    <property type="entry name" value="Fam20C"/>
    <property type="match status" value="1"/>
</dbReference>
<keyword evidence="12" id="KW-1185">Reference proteome</keyword>
<dbReference type="KEGG" id="goe:100898174"/>
<dbReference type="InterPro" id="IPR024869">
    <property type="entry name" value="FAM20"/>
</dbReference>
<feature type="binding site" evidence="7">
    <location>
        <position position="282"/>
    </location>
    <ligand>
        <name>ATP</name>
        <dbReference type="ChEBI" id="CHEBI:30616"/>
    </ligand>
</feature>
<keyword evidence="7" id="KW-0547">Nucleotide-binding</keyword>
<feature type="binding site" evidence="7">
    <location>
        <position position="438"/>
    </location>
    <ligand>
        <name>ATP</name>
        <dbReference type="ChEBI" id="CHEBI:30616"/>
    </ligand>
</feature>
<evidence type="ECO:0000313" key="13">
    <source>
        <dbReference type="RefSeq" id="XP_018494636.2"/>
    </source>
</evidence>
<dbReference type="GO" id="GO:0046872">
    <property type="term" value="F:metal ion binding"/>
    <property type="evidence" value="ECO:0007669"/>
    <property type="project" value="UniProtKB-KW"/>
</dbReference>
<feature type="binding site" evidence="8">
    <location>
        <position position="282"/>
    </location>
    <ligand>
        <name>Mn(2+)</name>
        <dbReference type="ChEBI" id="CHEBI:29035"/>
    </ligand>
</feature>
<dbReference type="PANTHER" id="PTHR12450:SF22">
    <property type="entry name" value="EXTRACELLULAR SERINE_THREONINE PROTEIN CG31145"/>
    <property type="match status" value="1"/>
</dbReference>
<dbReference type="GO" id="GO:0005524">
    <property type="term" value="F:ATP binding"/>
    <property type="evidence" value="ECO:0007669"/>
    <property type="project" value="UniProtKB-KW"/>
</dbReference>
<feature type="binding site" evidence="7">
    <location>
        <begin position="364"/>
        <end position="367"/>
    </location>
    <ligand>
        <name>ATP</name>
        <dbReference type="ChEBI" id="CHEBI:30616"/>
    </ligand>
</feature>
<dbReference type="Proteomes" id="UP000694867">
    <property type="component" value="Unplaced"/>
</dbReference>
<evidence type="ECO:0000256" key="6">
    <source>
        <dbReference type="PIRSR" id="PIRSR624869-1"/>
    </source>
</evidence>
<feature type="active site" evidence="6">
    <location>
        <position position="433"/>
    </location>
</feature>
<evidence type="ECO:0000256" key="3">
    <source>
        <dbReference type="ARBA" id="ARBA00023034"/>
    </source>
</evidence>
<evidence type="ECO:0000256" key="8">
    <source>
        <dbReference type="PIRSR" id="PIRSR624869-3"/>
    </source>
</evidence>
<dbReference type="PANTHER" id="PTHR12450">
    <property type="entry name" value="DENTIN MATRIX PROTEIN 4 PROTEIN FAM20"/>
    <property type="match status" value="1"/>
</dbReference>
<evidence type="ECO:0000256" key="2">
    <source>
        <dbReference type="ARBA" id="ARBA00006557"/>
    </source>
</evidence>
<evidence type="ECO:0000256" key="9">
    <source>
        <dbReference type="SAM" id="MobiDB-lite"/>
    </source>
</evidence>
<keyword evidence="3" id="KW-0333">Golgi apparatus</keyword>
<evidence type="ECO:0000313" key="12">
    <source>
        <dbReference type="Proteomes" id="UP000694867"/>
    </source>
</evidence>
<keyword evidence="10" id="KW-0472">Membrane</keyword>
<comment type="cofactor">
    <cofactor evidence="8">
        <name>Mn(2+)</name>
        <dbReference type="ChEBI" id="CHEBI:29035"/>
    </cofactor>
</comment>
<feature type="region of interest" description="Disordered" evidence="9">
    <location>
        <begin position="94"/>
        <end position="137"/>
    </location>
</feature>
<dbReference type="InterPro" id="IPR009581">
    <property type="entry name" value="FAM20_C"/>
</dbReference>
<dbReference type="GO" id="GO:0005794">
    <property type="term" value="C:Golgi apparatus"/>
    <property type="evidence" value="ECO:0007669"/>
    <property type="project" value="UniProtKB-SubCell"/>
</dbReference>
<dbReference type="GeneID" id="100898174"/>
<dbReference type="AlphaFoldDB" id="A0AAJ7PA02"/>
<evidence type="ECO:0000259" key="11">
    <source>
        <dbReference type="Pfam" id="PF06702"/>
    </source>
</evidence>
<keyword evidence="8" id="KW-0479">Metal-binding</keyword>
<keyword evidence="7" id="KW-0067">ATP-binding</keyword>
<sequence length="552" mass="62667">MSYKINVPLEMPPVPNQKSRNASGFGRIFEAATDASTCGCRCRTSKFRQRLTTTTILFCLVMLVFLFMVQTKISPSGGLPIISPMAYRFPADASQLYPEPTGSGQEPPKSGGRRLAGSPTAKRKKKDELTMTTSKKPKLKIPKITTEMKESFKKLQLIIDNRQAIDDIPDKTGLKRWIKKTTSNPTVMDLNNVEFDGNLTSFERFHAAISQDELYAKDSTLVDDLVRDMARLEIVRVVQKEGGTQLKLIIDYDNGGQALFKPMRFPRDKETEPNHFYFVDYERHNAEIATYHLDRLLGFRRAPPVAGRTLNMTSEIYALADQNLAKTFFVSPAKNLCFSGHCSYYCDTSHAICGHPDDLEGSFAAFLPSTDIAPRTSWRHPWRRSYNRRRKAAWEIDPDYCELIKETPPYNKGRRLADLMDMAILDFLTGNMDRHHYESFKLFGNESSPIHLDHGRGFGKTKHDEMSILAPVYQCCMIRQSTLRSLLSFVSQPGGRLSKRMRKSMSNDAVAPVLLDGHLEALDRRVHKILAVVENCLKTKPSTEVIIFDEFL</sequence>
<evidence type="ECO:0000256" key="1">
    <source>
        <dbReference type="ARBA" id="ARBA00004555"/>
    </source>
</evidence>
<evidence type="ECO:0000256" key="10">
    <source>
        <dbReference type="SAM" id="Phobius"/>
    </source>
</evidence>
<feature type="transmembrane region" description="Helical" evidence="10">
    <location>
        <begin position="51"/>
        <end position="69"/>
    </location>
</feature>
<evidence type="ECO:0000256" key="5">
    <source>
        <dbReference type="ARBA" id="ARBA00023180"/>
    </source>
</evidence>
<keyword evidence="5" id="KW-0325">Glycoprotein</keyword>
<gene>
    <name evidence="13" type="primary">LOC100898174</name>
</gene>
<accession>A0AAJ7PA02</accession>
<feature type="binding site" evidence="8">
    <location>
        <position position="453"/>
    </location>
    <ligand>
        <name>Mn(2+)</name>
        <dbReference type="ChEBI" id="CHEBI:29035"/>
    </ligand>
</feature>
<keyword evidence="10" id="KW-1133">Transmembrane helix</keyword>
<keyword evidence="10" id="KW-0812">Transmembrane</keyword>
<evidence type="ECO:0000256" key="7">
    <source>
        <dbReference type="PIRSR" id="PIRSR624869-2"/>
    </source>
</evidence>
<comment type="similarity">
    <text evidence="2">Belongs to the FAM20 family.</text>
</comment>
<feature type="binding site" evidence="7">
    <location>
        <position position="261"/>
    </location>
    <ligand>
        <name>ATP</name>
        <dbReference type="ChEBI" id="CHEBI:30616"/>
    </ligand>
</feature>
<keyword evidence="4" id="KW-1015">Disulfide bond</keyword>
<feature type="domain" description="FAM20 C-terminal" evidence="11">
    <location>
        <begin position="328"/>
        <end position="545"/>
    </location>
</feature>
<dbReference type="RefSeq" id="XP_018494636.2">
    <property type="nucleotide sequence ID" value="XM_018639120.2"/>
</dbReference>
<feature type="binding site" evidence="7">
    <location>
        <position position="245"/>
    </location>
    <ligand>
        <name>ATP</name>
        <dbReference type="ChEBI" id="CHEBI:30616"/>
    </ligand>
</feature>
<reference evidence="13" key="1">
    <citation type="submission" date="2025-08" db="UniProtKB">
        <authorList>
            <consortium name="RefSeq"/>
        </authorList>
    </citation>
    <scope>IDENTIFICATION</scope>
</reference>
<keyword evidence="8" id="KW-0464">Manganese</keyword>
<feature type="binding site" evidence="7">
    <location>
        <position position="453"/>
    </location>
    <ligand>
        <name>ATP</name>
        <dbReference type="ChEBI" id="CHEBI:30616"/>
    </ligand>
</feature>
<dbReference type="GO" id="GO:0004674">
    <property type="term" value="F:protein serine/threonine kinase activity"/>
    <property type="evidence" value="ECO:0007669"/>
    <property type="project" value="TreeGrafter"/>
</dbReference>
<proteinExistence type="inferred from homology"/>
<dbReference type="CDD" id="cd10314">
    <property type="entry name" value="FAM20_C"/>
    <property type="match status" value="1"/>
</dbReference>
<comment type="subcellular location">
    <subcellularLocation>
        <location evidence="1">Golgi apparatus</location>
    </subcellularLocation>
</comment>